<dbReference type="Proteomes" id="UP000823775">
    <property type="component" value="Unassembled WGS sequence"/>
</dbReference>
<comment type="caution">
    <text evidence="1">The sequence shown here is derived from an EMBL/GenBank/DDBJ whole genome shotgun (WGS) entry which is preliminary data.</text>
</comment>
<dbReference type="EMBL" id="JACEIK010002151">
    <property type="protein sequence ID" value="MCD9559437.1"/>
    <property type="molecule type" value="Genomic_DNA"/>
</dbReference>
<evidence type="ECO:0000313" key="1">
    <source>
        <dbReference type="EMBL" id="MCD9559437.1"/>
    </source>
</evidence>
<accession>A0ABS8UMW5</accession>
<proteinExistence type="predicted"/>
<organism evidence="1 2">
    <name type="scientific">Datura stramonium</name>
    <name type="common">Jimsonweed</name>
    <name type="synonym">Common thornapple</name>
    <dbReference type="NCBI Taxonomy" id="4076"/>
    <lineage>
        <taxon>Eukaryota</taxon>
        <taxon>Viridiplantae</taxon>
        <taxon>Streptophyta</taxon>
        <taxon>Embryophyta</taxon>
        <taxon>Tracheophyta</taxon>
        <taxon>Spermatophyta</taxon>
        <taxon>Magnoliopsida</taxon>
        <taxon>eudicotyledons</taxon>
        <taxon>Gunneridae</taxon>
        <taxon>Pentapetalae</taxon>
        <taxon>asterids</taxon>
        <taxon>lamiids</taxon>
        <taxon>Solanales</taxon>
        <taxon>Solanaceae</taxon>
        <taxon>Solanoideae</taxon>
        <taxon>Datureae</taxon>
        <taxon>Datura</taxon>
    </lineage>
</organism>
<keyword evidence="2" id="KW-1185">Reference proteome</keyword>
<name>A0ABS8UMW5_DATST</name>
<protein>
    <submittedName>
        <fullName evidence="1">Uncharacterized protein</fullName>
    </submittedName>
</protein>
<gene>
    <name evidence="1" type="ORF">HAX54_017395</name>
</gene>
<evidence type="ECO:0000313" key="2">
    <source>
        <dbReference type="Proteomes" id="UP000823775"/>
    </source>
</evidence>
<reference evidence="1 2" key="1">
    <citation type="journal article" date="2021" name="BMC Genomics">
        <title>Datura genome reveals duplications of psychoactive alkaloid biosynthetic genes and high mutation rate following tissue culture.</title>
        <authorList>
            <person name="Rajewski A."/>
            <person name="Carter-House D."/>
            <person name="Stajich J."/>
            <person name="Litt A."/>
        </authorList>
    </citation>
    <scope>NUCLEOTIDE SEQUENCE [LARGE SCALE GENOMIC DNA]</scope>
    <source>
        <strain evidence="1">AR-01</strain>
    </source>
</reference>
<sequence length="106" mass="12264">MGYEEIDIEKAMEQRIWTTTSEESTEEPVDDDNVPFDLVFNRAPSSSLKFFSRLRKVFKHFRVSLEKVMVATRKKMFILKTLDEYECVAKIGGVGTYSMISNLIEA</sequence>